<dbReference type="SUPFAM" id="SSF54637">
    <property type="entry name" value="Thioesterase/thiol ester dehydrase-isomerase"/>
    <property type="match status" value="1"/>
</dbReference>
<dbReference type="Gene3D" id="3.10.129.10">
    <property type="entry name" value="Hotdog Thioesterase"/>
    <property type="match status" value="1"/>
</dbReference>
<proteinExistence type="predicted"/>
<evidence type="ECO:0000313" key="3">
    <source>
        <dbReference type="Proteomes" id="UP000220034"/>
    </source>
</evidence>
<organism evidence="2 3">
    <name type="scientific">Pontivivens marinum</name>
    <dbReference type="NCBI Taxonomy" id="1690039"/>
    <lineage>
        <taxon>Bacteria</taxon>
        <taxon>Pseudomonadati</taxon>
        <taxon>Pseudomonadota</taxon>
        <taxon>Alphaproteobacteria</taxon>
        <taxon>Rhodobacterales</taxon>
        <taxon>Paracoccaceae</taxon>
        <taxon>Pontivivens</taxon>
    </lineage>
</organism>
<dbReference type="OrthoDB" id="9772788at2"/>
<reference evidence="3" key="1">
    <citation type="submission" date="2017-09" db="EMBL/GenBank/DDBJ databases">
        <authorList>
            <person name="Varghese N."/>
            <person name="Submissions S."/>
        </authorList>
    </citation>
    <scope>NUCLEOTIDE SEQUENCE [LARGE SCALE GENOMIC DNA]</scope>
    <source>
        <strain evidence="3">C7</strain>
    </source>
</reference>
<evidence type="ECO:0000313" key="2">
    <source>
        <dbReference type="EMBL" id="SOH94995.1"/>
    </source>
</evidence>
<dbReference type="GO" id="GO:0016829">
    <property type="term" value="F:lyase activity"/>
    <property type="evidence" value="ECO:0007669"/>
    <property type="project" value="UniProtKB-KW"/>
</dbReference>
<evidence type="ECO:0000259" key="1">
    <source>
        <dbReference type="Pfam" id="PF22818"/>
    </source>
</evidence>
<gene>
    <name evidence="2" type="ORF">SAMN06273572_10716</name>
</gene>
<accession>A0A2C9CV53</accession>
<keyword evidence="3" id="KW-1185">Reference proteome</keyword>
<dbReference type="EMBL" id="OCTN01000007">
    <property type="protein sequence ID" value="SOH94995.1"/>
    <property type="molecule type" value="Genomic_DNA"/>
</dbReference>
<name>A0A2C9CV53_9RHOB</name>
<protein>
    <submittedName>
        <fullName evidence="2">FabA-like domain-containing protein</fullName>
    </submittedName>
</protein>
<feature type="domain" description="ApeI dehydratase-like" evidence="1">
    <location>
        <begin position="18"/>
        <end position="86"/>
    </location>
</feature>
<dbReference type="RefSeq" id="WP_097931100.1">
    <property type="nucleotide sequence ID" value="NZ_OCTN01000007.1"/>
</dbReference>
<dbReference type="Pfam" id="PF22818">
    <property type="entry name" value="ApeI-like"/>
    <property type="match status" value="1"/>
</dbReference>
<dbReference type="AlphaFoldDB" id="A0A2C9CV53"/>
<dbReference type="InterPro" id="IPR054545">
    <property type="entry name" value="ApeI-like"/>
</dbReference>
<dbReference type="Proteomes" id="UP000220034">
    <property type="component" value="Unassembled WGS sequence"/>
</dbReference>
<dbReference type="InterPro" id="IPR029069">
    <property type="entry name" value="HotDog_dom_sf"/>
</dbReference>
<sequence length="119" mass="12834">MLTNETYSNVAGTARHAVSGSTGFALGHYPDDPIFPGVMSLNLMQHLAEGLASHLTGHERRAKGIKRVSYLSPVRPGDVLHIACDAPRVGKDSARAVIKSRLHVGERLVAKSDFLFDLS</sequence>